<feature type="transmembrane region" description="Helical" evidence="6">
    <location>
        <begin position="475"/>
        <end position="497"/>
    </location>
</feature>
<dbReference type="EMBL" id="VJMH01000522">
    <property type="protein sequence ID" value="KAF0715752.1"/>
    <property type="molecule type" value="Genomic_DNA"/>
</dbReference>
<feature type="transmembrane region" description="Helical" evidence="6">
    <location>
        <begin position="96"/>
        <end position="121"/>
    </location>
</feature>
<feature type="domain" description="Amino acid transporter transmembrane" evidence="7">
    <location>
        <begin position="98"/>
        <end position="495"/>
    </location>
</feature>
<evidence type="ECO:0000256" key="1">
    <source>
        <dbReference type="ARBA" id="ARBA00004141"/>
    </source>
</evidence>
<evidence type="ECO:0000313" key="10">
    <source>
        <dbReference type="Proteomes" id="UP000332933"/>
    </source>
</evidence>
<evidence type="ECO:0000256" key="6">
    <source>
        <dbReference type="SAM" id="Phobius"/>
    </source>
</evidence>
<feature type="transmembrane region" description="Helical" evidence="6">
    <location>
        <begin position="214"/>
        <end position="232"/>
    </location>
</feature>
<keyword evidence="2 6" id="KW-0812">Transmembrane</keyword>
<evidence type="ECO:0000256" key="3">
    <source>
        <dbReference type="ARBA" id="ARBA00022989"/>
    </source>
</evidence>
<dbReference type="InterPro" id="IPR013057">
    <property type="entry name" value="AA_transpt_TM"/>
</dbReference>
<feature type="transmembrane region" description="Helical" evidence="6">
    <location>
        <begin position="239"/>
        <end position="258"/>
    </location>
</feature>
<dbReference type="Pfam" id="PF01490">
    <property type="entry name" value="Aa_trans"/>
    <property type="match status" value="1"/>
</dbReference>
<proteinExistence type="predicted"/>
<evidence type="ECO:0000256" key="2">
    <source>
        <dbReference type="ARBA" id="ARBA00022692"/>
    </source>
</evidence>
<feature type="region of interest" description="Disordered" evidence="5">
    <location>
        <begin position="1"/>
        <end position="24"/>
    </location>
</feature>
<dbReference type="PANTHER" id="PTHR22950">
    <property type="entry name" value="AMINO ACID TRANSPORTER"/>
    <property type="match status" value="1"/>
</dbReference>
<dbReference type="EMBL" id="CAADRA010000522">
    <property type="protein sequence ID" value="VFT80381.1"/>
    <property type="molecule type" value="Genomic_DNA"/>
</dbReference>
<evidence type="ECO:0000313" key="9">
    <source>
        <dbReference type="EMBL" id="VFT80381.1"/>
    </source>
</evidence>
<accession>A0A485KBN2</accession>
<protein>
    <submittedName>
        <fullName evidence="9">Aste57867_3207 protein</fullName>
    </submittedName>
</protein>
<organism evidence="9 10">
    <name type="scientific">Aphanomyces stellatus</name>
    <dbReference type="NCBI Taxonomy" id="120398"/>
    <lineage>
        <taxon>Eukaryota</taxon>
        <taxon>Sar</taxon>
        <taxon>Stramenopiles</taxon>
        <taxon>Oomycota</taxon>
        <taxon>Saprolegniomycetes</taxon>
        <taxon>Saprolegniales</taxon>
        <taxon>Verrucalvaceae</taxon>
        <taxon>Aphanomyces</taxon>
    </lineage>
</organism>
<feature type="transmembrane region" description="Helical" evidence="6">
    <location>
        <begin position="444"/>
        <end position="463"/>
    </location>
</feature>
<dbReference type="GO" id="GO:0016020">
    <property type="term" value="C:membrane"/>
    <property type="evidence" value="ECO:0007669"/>
    <property type="project" value="UniProtKB-SubCell"/>
</dbReference>
<dbReference type="AlphaFoldDB" id="A0A485KBN2"/>
<feature type="transmembrane region" description="Helical" evidence="6">
    <location>
        <begin position="321"/>
        <end position="345"/>
    </location>
</feature>
<reference evidence="8" key="2">
    <citation type="submission" date="2019-06" db="EMBL/GenBank/DDBJ databases">
        <title>Genomics analysis of Aphanomyces spp. identifies a new class of oomycete effector associated with host adaptation.</title>
        <authorList>
            <person name="Gaulin E."/>
        </authorList>
    </citation>
    <scope>NUCLEOTIDE SEQUENCE</scope>
    <source>
        <strain evidence="8">CBS 578.67</strain>
    </source>
</reference>
<feature type="transmembrane region" description="Helical" evidence="6">
    <location>
        <begin position="418"/>
        <end position="438"/>
    </location>
</feature>
<reference evidence="9 10" key="1">
    <citation type="submission" date="2019-03" db="EMBL/GenBank/DDBJ databases">
        <authorList>
            <person name="Gaulin E."/>
            <person name="Dumas B."/>
        </authorList>
    </citation>
    <scope>NUCLEOTIDE SEQUENCE [LARGE SCALE GENOMIC DNA]</scope>
    <source>
        <strain evidence="9">CBS 568.67</strain>
    </source>
</reference>
<gene>
    <name evidence="9" type="primary">Aste57867_3207</name>
    <name evidence="8" type="ORF">As57867_003197</name>
    <name evidence="9" type="ORF">ASTE57867_3207</name>
</gene>
<keyword evidence="10" id="KW-1185">Reference proteome</keyword>
<feature type="transmembrane region" description="Helical" evidence="6">
    <location>
        <begin position="127"/>
        <end position="148"/>
    </location>
</feature>
<evidence type="ECO:0000313" key="8">
    <source>
        <dbReference type="EMBL" id="KAF0715752.1"/>
    </source>
</evidence>
<dbReference type="PANTHER" id="PTHR22950:SF652">
    <property type="entry name" value="TRANSMEMBRANE AMINO ACID TRANSPORTER FAMILY PROTEIN"/>
    <property type="match status" value="1"/>
</dbReference>
<dbReference type="Proteomes" id="UP000332933">
    <property type="component" value="Unassembled WGS sequence"/>
</dbReference>
<comment type="subcellular location">
    <subcellularLocation>
        <location evidence="1">Membrane</location>
        <topology evidence="1">Multi-pass membrane protein</topology>
    </subcellularLocation>
</comment>
<keyword evidence="3 6" id="KW-1133">Transmembrane helix</keyword>
<dbReference type="OrthoDB" id="513400at2759"/>
<sequence length="502" mass="53528">MPSKDETQALLAAPPPQDKTPSYHSVQIDIKQTLSLPQTLASSRPPTPPKSMCDCECDCECERGVPIVTSVHLHPPSHQTSMSPSHAAKSTTSVPVVVVMTFMTLFMSVVGAGMLSIPYLFASTPPAVVLASLVAVGLGMGYTAELLVRVHIATNLSTFNGLAHAAFGSLFSKMVSVTTIFAILGACVGCLEIVRDLSPFLLHLVGIETTLDPATVVLTVFLLGIYPLTLLKKLTALRFSSYVGFVASIYLVVAVSMRSRPAQVEAAHPTSANLPLKVAHVVSVFNYAFVSHLNVIPLFVNLQVAVAAHSRRHLLSTSSTSATLVLMQWVILAMSVFCIGMYTIFGLHAIDLYGSATQGNILLNLENDSVMEFPRVAVLVTILFSFPLLFHPFAMLVEAFGLQLLGRDQKPLSRGAKAVASLVLLFVVVLVATVMPGIQVTFSLTGASCVTLICYLFPVVCYLRLCPDEPLLRRAVAVLVGVFGVVTGAAATAMVFLGTNLA</sequence>
<evidence type="ECO:0000256" key="4">
    <source>
        <dbReference type="ARBA" id="ARBA00023136"/>
    </source>
</evidence>
<evidence type="ECO:0000259" key="7">
    <source>
        <dbReference type="Pfam" id="PF01490"/>
    </source>
</evidence>
<feature type="transmembrane region" description="Helical" evidence="6">
    <location>
        <begin position="278"/>
        <end position="300"/>
    </location>
</feature>
<feature type="transmembrane region" description="Helical" evidence="6">
    <location>
        <begin position="376"/>
        <end position="397"/>
    </location>
</feature>
<keyword evidence="4 6" id="KW-0472">Membrane</keyword>
<evidence type="ECO:0000256" key="5">
    <source>
        <dbReference type="SAM" id="MobiDB-lite"/>
    </source>
</evidence>
<name>A0A485KBN2_9STRA</name>
<dbReference type="GO" id="GO:0015179">
    <property type="term" value="F:L-amino acid transmembrane transporter activity"/>
    <property type="evidence" value="ECO:0007669"/>
    <property type="project" value="TreeGrafter"/>
</dbReference>